<keyword evidence="1 2" id="KW-0378">Hydrolase</keyword>
<dbReference type="GO" id="GO:0003934">
    <property type="term" value="F:GTP cyclohydrolase I activity"/>
    <property type="evidence" value="ECO:0007669"/>
    <property type="project" value="InterPro"/>
</dbReference>
<dbReference type="PANTHER" id="PTHR36445:SF1">
    <property type="entry name" value="GTP CYCLOHYDROLASE MPTA"/>
    <property type="match status" value="1"/>
</dbReference>
<dbReference type="AlphaFoldDB" id="A0A1V1NU29"/>
<sequence>MSACPCVQQTYKHTLSFDDNLDVSPGIPLLTHSQRCHTTVMLSGINDELPIVPLLEVLDTIIVRTQNTLPREYELLNVYRAHEQPQFMEDVVRQILMGVYNLFKETFPESSVKVSSLSMESIHDYDIISEIDIRLKDIDEFLSE</sequence>
<dbReference type="InterPro" id="IPR003801">
    <property type="entry name" value="GTP_cyclohydrolase_FolE2/MptA"/>
</dbReference>
<dbReference type="PANTHER" id="PTHR36445">
    <property type="entry name" value="GTP CYCLOHYDROLASE MPTA"/>
    <property type="match status" value="1"/>
</dbReference>
<name>A0A1V1NU29_9BACT</name>
<dbReference type="EMBL" id="ATBP01002246">
    <property type="protein sequence ID" value="ETR66085.1"/>
    <property type="molecule type" value="Genomic_DNA"/>
</dbReference>
<organism evidence="2 3">
    <name type="scientific">Candidatus Magnetoglobus multicellularis str. Araruama</name>
    <dbReference type="NCBI Taxonomy" id="890399"/>
    <lineage>
        <taxon>Bacteria</taxon>
        <taxon>Pseudomonadati</taxon>
        <taxon>Thermodesulfobacteriota</taxon>
        <taxon>Desulfobacteria</taxon>
        <taxon>Desulfobacterales</taxon>
        <taxon>Desulfobacteraceae</taxon>
        <taxon>Candidatus Magnetoglobus</taxon>
    </lineage>
</organism>
<evidence type="ECO:0000313" key="3">
    <source>
        <dbReference type="Proteomes" id="UP000189670"/>
    </source>
</evidence>
<evidence type="ECO:0000313" key="2">
    <source>
        <dbReference type="EMBL" id="ETR66085.1"/>
    </source>
</evidence>
<proteinExistence type="predicted"/>
<evidence type="ECO:0000256" key="1">
    <source>
        <dbReference type="ARBA" id="ARBA00022801"/>
    </source>
</evidence>
<gene>
    <name evidence="2" type="ORF">OMM_13277</name>
</gene>
<protein>
    <submittedName>
        <fullName evidence="2">GTP cyclohydrolase</fullName>
    </submittedName>
</protein>
<reference evidence="3" key="1">
    <citation type="submission" date="2012-11" db="EMBL/GenBank/DDBJ databases">
        <authorList>
            <person name="Lucero-Rivera Y.E."/>
            <person name="Tovar-Ramirez D."/>
        </authorList>
    </citation>
    <scope>NUCLEOTIDE SEQUENCE [LARGE SCALE GENOMIC DNA]</scope>
    <source>
        <strain evidence="3">Araruama</strain>
    </source>
</reference>
<accession>A0A1V1NU29</accession>
<dbReference type="Pfam" id="PF02649">
    <property type="entry name" value="GCHY-1"/>
    <property type="match status" value="1"/>
</dbReference>
<dbReference type="Gene3D" id="3.10.270.10">
    <property type="entry name" value="Urate Oxidase"/>
    <property type="match status" value="1"/>
</dbReference>
<dbReference type="Proteomes" id="UP000189670">
    <property type="component" value="Unassembled WGS sequence"/>
</dbReference>
<comment type="caution">
    <text evidence="2">The sequence shown here is derived from an EMBL/GenBank/DDBJ whole genome shotgun (WGS) entry which is preliminary data.</text>
</comment>